<dbReference type="AlphaFoldDB" id="A0A0R3D9L3"/>
<dbReference type="GO" id="GO:0003700">
    <property type="term" value="F:DNA-binding transcription factor activity"/>
    <property type="evidence" value="ECO:0007669"/>
    <property type="project" value="TreeGrafter"/>
</dbReference>
<dbReference type="InterPro" id="IPR000843">
    <property type="entry name" value="HTH_LacI"/>
</dbReference>
<name>A0A0R3D9L3_9BRAD</name>
<feature type="domain" description="HTH lacI-type" evidence="4">
    <location>
        <begin position="18"/>
        <end position="72"/>
    </location>
</feature>
<feature type="domain" description="HTH cro/C1-type" evidence="5">
    <location>
        <begin position="9"/>
        <end position="62"/>
    </location>
</feature>
<dbReference type="STRING" id="989370.AOQ71_25370"/>
<keyword evidence="2" id="KW-0238">DNA-binding</keyword>
<dbReference type="InterPro" id="IPR046335">
    <property type="entry name" value="LacI/GalR-like_sensor"/>
</dbReference>
<dbReference type="PANTHER" id="PTHR30146">
    <property type="entry name" value="LACI-RELATED TRANSCRIPTIONAL REPRESSOR"/>
    <property type="match status" value="1"/>
</dbReference>
<dbReference type="Pfam" id="PF00356">
    <property type="entry name" value="LacI"/>
    <property type="match status" value="1"/>
</dbReference>
<keyword evidence="7" id="KW-1185">Reference proteome</keyword>
<comment type="caution">
    <text evidence="6">The sequence shown here is derived from an EMBL/GenBank/DDBJ whole genome shotgun (WGS) entry which is preliminary data.</text>
</comment>
<dbReference type="Gene3D" id="1.10.260.40">
    <property type="entry name" value="lambda repressor-like DNA-binding domains"/>
    <property type="match status" value="1"/>
</dbReference>
<dbReference type="PROSITE" id="PS50943">
    <property type="entry name" value="HTH_CROC1"/>
    <property type="match status" value="1"/>
</dbReference>
<sequence length="348" mass="37525">MTMVASKPIRTRRKMQRVTIMDVAARAELSPSTVSLYFRKPDAVSAAASEAIARAIDALDYVPNLMAGGLAAASSRVVSIIVPSVRNAFFAETVAALQDELGKQRLQVMLSHTEYKEHDEENLVRTALSWAPAAVVLTGLSHSAATRRLLHDSKVPVVEIWELGSPTMDMAVGFHHDQVGHAAASHLLQRGRKRLLFVGARLHEDRRAARRAQGFVEAARNTPGASAEIIQNPAPASAEVGAMLLGEARLRFPTVDGIACSNDHIALGVIFECQRLGIAIPERLSVVGFGDLSFSAAANPSLTTIRPPGDLIGKEAARLIIARILHPDAEPQQAVIDTRFTLLHRQSS</sequence>
<organism evidence="6 7">
    <name type="scientific">Bradyrhizobium manausense</name>
    <dbReference type="NCBI Taxonomy" id="989370"/>
    <lineage>
        <taxon>Bacteria</taxon>
        <taxon>Pseudomonadati</taxon>
        <taxon>Pseudomonadota</taxon>
        <taxon>Alphaproteobacteria</taxon>
        <taxon>Hyphomicrobiales</taxon>
        <taxon>Nitrobacteraceae</taxon>
        <taxon>Bradyrhizobium</taxon>
    </lineage>
</organism>
<dbReference type="SUPFAM" id="SSF47413">
    <property type="entry name" value="lambda repressor-like DNA-binding domains"/>
    <property type="match status" value="1"/>
</dbReference>
<dbReference type="CDD" id="cd01575">
    <property type="entry name" value="PBP1_GntR"/>
    <property type="match status" value="1"/>
</dbReference>
<dbReference type="PANTHER" id="PTHR30146:SF33">
    <property type="entry name" value="TRANSCRIPTIONAL REGULATOR"/>
    <property type="match status" value="1"/>
</dbReference>
<dbReference type="InterPro" id="IPR028082">
    <property type="entry name" value="Peripla_BP_I"/>
</dbReference>
<dbReference type="OrthoDB" id="7170131at2"/>
<evidence type="ECO:0000256" key="2">
    <source>
        <dbReference type="ARBA" id="ARBA00023125"/>
    </source>
</evidence>
<keyword evidence="3" id="KW-0804">Transcription</keyword>
<dbReference type="PROSITE" id="PS50932">
    <property type="entry name" value="HTH_LACI_2"/>
    <property type="match status" value="1"/>
</dbReference>
<dbReference type="Gene3D" id="3.40.50.2300">
    <property type="match status" value="2"/>
</dbReference>
<evidence type="ECO:0000256" key="3">
    <source>
        <dbReference type="ARBA" id="ARBA00023163"/>
    </source>
</evidence>
<dbReference type="SUPFAM" id="SSF53822">
    <property type="entry name" value="Periplasmic binding protein-like I"/>
    <property type="match status" value="1"/>
</dbReference>
<dbReference type="Pfam" id="PF13377">
    <property type="entry name" value="Peripla_BP_3"/>
    <property type="match status" value="1"/>
</dbReference>
<accession>A0A0R3D9L3</accession>
<dbReference type="InterPro" id="IPR001387">
    <property type="entry name" value="Cro/C1-type_HTH"/>
</dbReference>
<dbReference type="Proteomes" id="UP000051936">
    <property type="component" value="Unassembled WGS sequence"/>
</dbReference>
<gene>
    <name evidence="6" type="ORF">AOQ71_25370</name>
</gene>
<dbReference type="GO" id="GO:0000976">
    <property type="term" value="F:transcription cis-regulatory region binding"/>
    <property type="evidence" value="ECO:0007669"/>
    <property type="project" value="TreeGrafter"/>
</dbReference>
<dbReference type="SMART" id="SM00354">
    <property type="entry name" value="HTH_LACI"/>
    <property type="match status" value="1"/>
</dbReference>
<dbReference type="EMBL" id="LJYG01000101">
    <property type="protein sequence ID" value="KRQ06369.1"/>
    <property type="molecule type" value="Genomic_DNA"/>
</dbReference>
<reference evidence="6 7" key="1">
    <citation type="submission" date="2015-09" db="EMBL/GenBank/DDBJ databases">
        <title>Draft Genome Sequence of Bradyrhizobium manausense Strain BR 3351T, a Novel Symbiotic Nitrogen-Fixing Alphaproteobacterium Isolated from Brazilian Amazon Rain Forest.</title>
        <authorList>
            <person name="De Araujo J.L."/>
            <person name="Zilli J.E."/>
        </authorList>
    </citation>
    <scope>NUCLEOTIDE SEQUENCE [LARGE SCALE GENOMIC DNA]</scope>
    <source>
        <strain evidence="6 7">BR3351</strain>
    </source>
</reference>
<proteinExistence type="predicted"/>
<dbReference type="InterPro" id="IPR010982">
    <property type="entry name" value="Lambda_DNA-bd_dom_sf"/>
</dbReference>
<evidence type="ECO:0000259" key="5">
    <source>
        <dbReference type="PROSITE" id="PS50943"/>
    </source>
</evidence>
<protein>
    <submittedName>
        <fullName evidence="6">LacI family transcriptional regulator</fullName>
    </submittedName>
</protein>
<evidence type="ECO:0000259" key="4">
    <source>
        <dbReference type="PROSITE" id="PS50932"/>
    </source>
</evidence>
<evidence type="ECO:0000256" key="1">
    <source>
        <dbReference type="ARBA" id="ARBA00023015"/>
    </source>
</evidence>
<keyword evidence="1" id="KW-0805">Transcription regulation</keyword>
<evidence type="ECO:0000313" key="7">
    <source>
        <dbReference type="Proteomes" id="UP000051936"/>
    </source>
</evidence>
<evidence type="ECO:0000313" key="6">
    <source>
        <dbReference type="EMBL" id="KRQ06369.1"/>
    </source>
</evidence>